<keyword evidence="5" id="KW-1185">Reference proteome</keyword>
<reference evidence="4" key="2">
    <citation type="submission" date="2023-05" db="EMBL/GenBank/DDBJ databases">
        <authorList>
            <consortium name="Lawrence Berkeley National Laboratory"/>
            <person name="Steindorff A."/>
            <person name="Hensen N."/>
            <person name="Bonometti L."/>
            <person name="Westerberg I."/>
            <person name="Brannstrom I.O."/>
            <person name="Guillou S."/>
            <person name="Cros-Aarteil S."/>
            <person name="Calhoun S."/>
            <person name="Haridas S."/>
            <person name="Kuo A."/>
            <person name="Mondo S."/>
            <person name="Pangilinan J."/>
            <person name="Riley R."/>
            <person name="Labutti K."/>
            <person name="Andreopoulos B."/>
            <person name="Lipzen A."/>
            <person name="Chen C."/>
            <person name="Yanf M."/>
            <person name="Daum C."/>
            <person name="Ng V."/>
            <person name="Clum A."/>
            <person name="Ohm R."/>
            <person name="Martin F."/>
            <person name="Silar P."/>
            <person name="Natvig D."/>
            <person name="Lalanne C."/>
            <person name="Gautier V."/>
            <person name="Ament-Velasquez S.L."/>
            <person name="Kruys A."/>
            <person name="Hutchinson M.I."/>
            <person name="Powell A.J."/>
            <person name="Barry K."/>
            <person name="Miller A.N."/>
            <person name="Grigoriev I.V."/>
            <person name="Debuchy R."/>
            <person name="Gladieux P."/>
            <person name="Thoren M.H."/>
            <person name="Johannesson H."/>
        </authorList>
    </citation>
    <scope>NUCLEOTIDE SEQUENCE</scope>
    <source>
        <strain evidence="4">CBS 532.94</strain>
    </source>
</reference>
<dbReference type="InterPro" id="IPR001466">
    <property type="entry name" value="Beta-lactam-related"/>
</dbReference>
<dbReference type="PANTHER" id="PTHR46825:SF14">
    <property type="entry name" value="BETA-LACTAMASE-RELATED DOMAIN-CONTAINING PROTEIN"/>
    <property type="match status" value="1"/>
</dbReference>
<dbReference type="EMBL" id="MU860086">
    <property type="protein sequence ID" value="KAK4238672.1"/>
    <property type="molecule type" value="Genomic_DNA"/>
</dbReference>
<name>A0AAN7CCB3_9PEZI</name>
<evidence type="ECO:0000259" key="2">
    <source>
        <dbReference type="Pfam" id="PF00144"/>
    </source>
</evidence>
<accession>A0AAN7CCB3</accession>
<feature type="domain" description="Peptidase S12 Pab87-related C-terminal" evidence="3">
    <location>
        <begin position="356"/>
        <end position="412"/>
    </location>
</feature>
<dbReference type="SUPFAM" id="SSF56601">
    <property type="entry name" value="beta-lactamase/transpeptidase-like"/>
    <property type="match status" value="1"/>
</dbReference>
<dbReference type="InterPro" id="IPR050491">
    <property type="entry name" value="AmpC-like"/>
</dbReference>
<dbReference type="PANTHER" id="PTHR46825">
    <property type="entry name" value="D-ALANYL-D-ALANINE-CARBOXYPEPTIDASE/ENDOPEPTIDASE AMPH"/>
    <property type="match status" value="1"/>
</dbReference>
<evidence type="ECO:0000259" key="3">
    <source>
        <dbReference type="Pfam" id="PF11954"/>
    </source>
</evidence>
<dbReference type="Pfam" id="PF11954">
    <property type="entry name" value="DUF3471"/>
    <property type="match status" value="1"/>
</dbReference>
<dbReference type="Pfam" id="PF00144">
    <property type="entry name" value="Beta-lactamase"/>
    <property type="match status" value="1"/>
</dbReference>
<comment type="similarity">
    <text evidence="1">Belongs to the peptidase S12 family.</text>
</comment>
<sequence length="423" mass="47022">MTKLSTRLDALRPKIEELMRIGRTPGLSLGVMHQGDQTYLASYGYRDVEQGLPPNDETILPVCSLTKAVISAALGILVDENKANWNTLVKDALPSLDIKDETLQNQMTIADLLCHRGKVSMAFLNRQTRLLPFRGQFAYNNLAYEIAGKVIESLSKESYSDFIQSRIFDPLGMTRTYLKTTPPDLDNVGKCYNALDDGTSVPIACVKHGDDWFGGPSGGMRTCVRELMKLYKAFVKGFNHEFSSGHTSTEGMPLKQVAQLMSAKIPMDQPSKYEASHGFGWARVQLPGRMGQIGINPGLMPDGMPIVGKGVAPRAVIFHQGTSERNDYLAAAKTSAATNLQWYPDLVTDLQQARKNGTSGRVFHTYAGTYWDSPHVIKIVVTAENDHIYWAFQGLESEKFRLTHYEDDTFIWLRTSYHGVADG</sequence>
<dbReference type="Proteomes" id="UP001303760">
    <property type="component" value="Unassembled WGS sequence"/>
</dbReference>
<gene>
    <name evidence="4" type="ORF">C8A03DRAFT_43598</name>
</gene>
<dbReference type="InterPro" id="IPR021860">
    <property type="entry name" value="Peptidase_S12_Pab87-rel_C"/>
</dbReference>
<evidence type="ECO:0000256" key="1">
    <source>
        <dbReference type="ARBA" id="ARBA00038215"/>
    </source>
</evidence>
<dbReference type="AlphaFoldDB" id="A0AAN7CCB3"/>
<dbReference type="InterPro" id="IPR012338">
    <property type="entry name" value="Beta-lactam/transpept-like"/>
</dbReference>
<organism evidence="4 5">
    <name type="scientific">Achaetomium macrosporum</name>
    <dbReference type="NCBI Taxonomy" id="79813"/>
    <lineage>
        <taxon>Eukaryota</taxon>
        <taxon>Fungi</taxon>
        <taxon>Dikarya</taxon>
        <taxon>Ascomycota</taxon>
        <taxon>Pezizomycotina</taxon>
        <taxon>Sordariomycetes</taxon>
        <taxon>Sordariomycetidae</taxon>
        <taxon>Sordariales</taxon>
        <taxon>Chaetomiaceae</taxon>
        <taxon>Achaetomium</taxon>
    </lineage>
</organism>
<comment type="caution">
    <text evidence="4">The sequence shown here is derived from an EMBL/GenBank/DDBJ whole genome shotgun (WGS) entry which is preliminary data.</text>
</comment>
<evidence type="ECO:0000313" key="4">
    <source>
        <dbReference type="EMBL" id="KAK4238672.1"/>
    </source>
</evidence>
<reference evidence="4" key="1">
    <citation type="journal article" date="2023" name="Mol. Phylogenet. Evol.">
        <title>Genome-scale phylogeny and comparative genomics of the fungal order Sordariales.</title>
        <authorList>
            <person name="Hensen N."/>
            <person name="Bonometti L."/>
            <person name="Westerberg I."/>
            <person name="Brannstrom I.O."/>
            <person name="Guillou S."/>
            <person name="Cros-Aarteil S."/>
            <person name="Calhoun S."/>
            <person name="Haridas S."/>
            <person name="Kuo A."/>
            <person name="Mondo S."/>
            <person name="Pangilinan J."/>
            <person name="Riley R."/>
            <person name="LaButti K."/>
            <person name="Andreopoulos B."/>
            <person name="Lipzen A."/>
            <person name="Chen C."/>
            <person name="Yan M."/>
            <person name="Daum C."/>
            <person name="Ng V."/>
            <person name="Clum A."/>
            <person name="Steindorff A."/>
            <person name="Ohm R.A."/>
            <person name="Martin F."/>
            <person name="Silar P."/>
            <person name="Natvig D.O."/>
            <person name="Lalanne C."/>
            <person name="Gautier V."/>
            <person name="Ament-Velasquez S.L."/>
            <person name="Kruys A."/>
            <person name="Hutchinson M.I."/>
            <person name="Powell A.J."/>
            <person name="Barry K."/>
            <person name="Miller A.N."/>
            <person name="Grigoriev I.V."/>
            <person name="Debuchy R."/>
            <person name="Gladieux P."/>
            <person name="Hiltunen Thoren M."/>
            <person name="Johannesson H."/>
        </authorList>
    </citation>
    <scope>NUCLEOTIDE SEQUENCE</scope>
    <source>
        <strain evidence="4">CBS 532.94</strain>
    </source>
</reference>
<protein>
    <submittedName>
        <fullName evidence="4">Beta-lactamase/transpeptidase-like protein</fullName>
    </submittedName>
</protein>
<feature type="domain" description="Beta-lactamase-related" evidence="2">
    <location>
        <begin position="14"/>
        <end position="299"/>
    </location>
</feature>
<proteinExistence type="inferred from homology"/>
<evidence type="ECO:0000313" key="5">
    <source>
        <dbReference type="Proteomes" id="UP001303760"/>
    </source>
</evidence>
<dbReference type="Gene3D" id="3.40.710.10">
    <property type="entry name" value="DD-peptidase/beta-lactamase superfamily"/>
    <property type="match status" value="1"/>
</dbReference>